<keyword evidence="1" id="KW-0732">Signal</keyword>
<keyword evidence="3" id="KW-1185">Reference proteome</keyword>
<feature type="chain" id="PRO_5019561115" evidence="1">
    <location>
        <begin position="22"/>
        <end position="91"/>
    </location>
</feature>
<evidence type="ECO:0000313" key="3">
    <source>
        <dbReference type="Proteomes" id="UP000287198"/>
    </source>
</evidence>
<dbReference type="RefSeq" id="WP_126762637.1">
    <property type="nucleotide sequence ID" value="NZ_JBHLTZ010000004.1"/>
</dbReference>
<comment type="caution">
    <text evidence="2">The sequence shown here is derived from an EMBL/GenBank/DDBJ whole genome shotgun (WGS) entry which is preliminary data.</text>
</comment>
<gene>
    <name evidence="2" type="ORF">CWI69_05615</name>
</gene>
<dbReference type="EMBL" id="PIPW01000001">
    <property type="protein sequence ID" value="RUO54876.1"/>
    <property type="molecule type" value="Genomic_DNA"/>
</dbReference>
<feature type="signal peptide" evidence="1">
    <location>
        <begin position="1"/>
        <end position="21"/>
    </location>
</feature>
<dbReference type="AlphaFoldDB" id="A0A432Y1S1"/>
<evidence type="ECO:0000256" key="1">
    <source>
        <dbReference type="SAM" id="SignalP"/>
    </source>
</evidence>
<sequence>MKKLVLSLAIVSSIFAAPALAKQPTLHEAISQSLAAQTQIVKQQLTLQTKRSSIHNLAEMRKEIPYRVVVYASVEASQNDINESSKRVQPE</sequence>
<dbReference type="Proteomes" id="UP000287198">
    <property type="component" value="Unassembled WGS sequence"/>
</dbReference>
<protein>
    <submittedName>
        <fullName evidence="2">Uncharacterized protein</fullName>
    </submittedName>
</protein>
<proteinExistence type="predicted"/>
<organism evidence="2 3">
    <name type="scientific">Pseudidiomarina halophila</name>
    <dbReference type="NCBI Taxonomy" id="1449799"/>
    <lineage>
        <taxon>Bacteria</taxon>
        <taxon>Pseudomonadati</taxon>
        <taxon>Pseudomonadota</taxon>
        <taxon>Gammaproteobacteria</taxon>
        <taxon>Alteromonadales</taxon>
        <taxon>Idiomarinaceae</taxon>
        <taxon>Pseudidiomarina</taxon>
    </lineage>
</organism>
<name>A0A432Y1S1_9GAMM</name>
<reference evidence="3" key="1">
    <citation type="journal article" date="2018" name="Front. Microbiol.">
        <title>Genome-Based Analysis Reveals the Taxonomy and Diversity of the Family Idiomarinaceae.</title>
        <authorList>
            <person name="Liu Y."/>
            <person name="Lai Q."/>
            <person name="Shao Z."/>
        </authorList>
    </citation>
    <scope>NUCLEOTIDE SEQUENCE [LARGE SCALE GENOMIC DNA]</scope>
    <source>
        <strain evidence="3">BH195</strain>
    </source>
</reference>
<accession>A0A432Y1S1</accession>
<evidence type="ECO:0000313" key="2">
    <source>
        <dbReference type="EMBL" id="RUO54876.1"/>
    </source>
</evidence>